<evidence type="ECO:0000256" key="1">
    <source>
        <dbReference type="ARBA" id="ARBA00009080"/>
    </source>
</evidence>
<dbReference type="InterPro" id="IPR008927">
    <property type="entry name" value="6-PGluconate_DH-like_C_sf"/>
</dbReference>
<dbReference type="Proteomes" id="UP000515480">
    <property type="component" value="Chromosome"/>
</dbReference>
<feature type="domain" description="6-phosphogluconate dehydrogenase NADP-binding" evidence="5">
    <location>
        <begin position="4"/>
        <end position="163"/>
    </location>
</feature>
<dbReference type="InterPro" id="IPR036291">
    <property type="entry name" value="NAD(P)-bd_dom_sf"/>
</dbReference>
<dbReference type="EMBL" id="CP060204">
    <property type="protein sequence ID" value="QNH54978.1"/>
    <property type="molecule type" value="Genomic_DNA"/>
</dbReference>
<gene>
    <name evidence="7" type="primary">garR</name>
    <name evidence="7" type="ORF">H1B31_03295</name>
</gene>
<evidence type="ECO:0000259" key="5">
    <source>
        <dbReference type="Pfam" id="PF03446"/>
    </source>
</evidence>
<keyword evidence="3" id="KW-0520">NAD</keyword>
<evidence type="ECO:0000256" key="3">
    <source>
        <dbReference type="ARBA" id="ARBA00023027"/>
    </source>
</evidence>
<evidence type="ECO:0000313" key="8">
    <source>
        <dbReference type="Proteomes" id="UP000515480"/>
    </source>
</evidence>
<protein>
    <submittedName>
        <fullName evidence="7">2-hydroxy-3-oxopropionate reductase</fullName>
        <ecNumber evidence="7">1.1.1.60</ecNumber>
    </submittedName>
</protein>
<dbReference type="SUPFAM" id="SSF51735">
    <property type="entry name" value="NAD(P)-binding Rossmann-fold domains"/>
    <property type="match status" value="1"/>
</dbReference>
<dbReference type="NCBIfam" id="NF008592">
    <property type="entry name" value="PRK11559.1"/>
    <property type="match status" value="1"/>
</dbReference>
<dbReference type="InterPro" id="IPR015815">
    <property type="entry name" value="HIBADH-related"/>
</dbReference>
<keyword evidence="2 7" id="KW-0560">Oxidoreductase</keyword>
<dbReference type="EC" id="1.1.1.60" evidence="7"/>
<organism evidence="7 8">
    <name type="scientific">Selenomonas timonae</name>
    <dbReference type="NCBI Taxonomy" id="2754044"/>
    <lineage>
        <taxon>Bacteria</taxon>
        <taxon>Bacillati</taxon>
        <taxon>Bacillota</taxon>
        <taxon>Negativicutes</taxon>
        <taxon>Selenomonadales</taxon>
        <taxon>Selenomonadaceae</taxon>
        <taxon>Selenomonas</taxon>
    </lineage>
</organism>
<evidence type="ECO:0000313" key="7">
    <source>
        <dbReference type="EMBL" id="QNH54978.1"/>
    </source>
</evidence>
<dbReference type="InterPro" id="IPR029154">
    <property type="entry name" value="HIBADH-like_NADP-bd"/>
</dbReference>
<dbReference type="InterPro" id="IPR006398">
    <property type="entry name" value="Tartro_sem_red"/>
</dbReference>
<accession>A0A7G7VLI5</accession>
<dbReference type="Pfam" id="PF14833">
    <property type="entry name" value="NAD_binding_11"/>
    <property type="match status" value="1"/>
</dbReference>
<evidence type="ECO:0000256" key="4">
    <source>
        <dbReference type="PIRSR" id="PIRSR000103-1"/>
    </source>
</evidence>
<name>A0A7G7VLI5_9FIRM</name>
<dbReference type="SUPFAM" id="SSF48179">
    <property type="entry name" value="6-phosphogluconate dehydrogenase C-terminal domain-like"/>
    <property type="match status" value="1"/>
</dbReference>
<feature type="active site" evidence="4">
    <location>
        <position position="172"/>
    </location>
</feature>
<dbReference type="Gene3D" id="3.40.50.720">
    <property type="entry name" value="NAD(P)-binding Rossmann-like Domain"/>
    <property type="match status" value="1"/>
</dbReference>
<dbReference type="GO" id="GO:0050661">
    <property type="term" value="F:NADP binding"/>
    <property type="evidence" value="ECO:0007669"/>
    <property type="project" value="InterPro"/>
</dbReference>
<dbReference type="KEGG" id="stim:H1B31_03295"/>
<dbReference type="Gene3D" id="1.10.1040.10">
    <property type="entry name" value="N-(1-d-carboxylethyl)-l-norvaline Dehydrogenase, domain 2"/>
    <property type="match status" value="1"/>
</dbReference>
<keyword evidence="8" id="KW-1185">Reference proteome</keyword>
<proteinExistence type="inferred from homology"/>
<dbReference type="InterPro" id="IPR006115">
    <property type="entry name" value="6PGDH_NADP-bd"/>
</dbReference>
<dbReference type="GO" id="GO:0046487">
    <property type="term" value="P:glyoxylate metabolic process"/>
    <property type="evidence" value="ECO:0007669"/>
    <property type="project" value="InterPro"/>
</dbReference>
<evidence type="ECO:0000259" key="6">
    <source>
        <dbReference type="Pfam" id="PF14833"/>
    </source>
</evidence>
<dbReference type="InterPro" id="IPR002204">
    <property type="entry name" value="3-OH-isobutyrate_DH-rel_CS"/>
</dbReference>
<dbReference type="PROSITE" id="PS00895">
    <property type="entry name" value="3_HYDROXYISOBUT_DH"/>
    <property type="match status" value="1"/>
</dbReference>
<comment type="similarity">
    <text evidence="1">Belongs to the HIBADH-related family.</text>
</comment>
<sequence length="299" mass="30218">MMKNVGFIGLGIMGKPMVRNLLKAGFAVTVFDVVADAVQVMAAAGAKAAASAKEAATGADMVITMGPNGAIVRSILSGADGVLAGAAKGTIIADMSSVTPVESKEFAALAAEHGCDFLDAPVSGGEPGAVDGSLAIMVGGDAAVLEKARPVFAAMGKTITLVGPNGSGSVTKLANQVIVNLNIAAVSEALILATKAGADPKKVYEAIRGGLAGSTVLDAKAPMMYSRNFKPGGPIAINLKDITNVMDTAKGMELPLILTGVLQQIMHSLKATGHLMDDHSGIVQFYENISGVVVKSDEA</sequence>
<feature type="domain" description="3-hydroxyisobutyrate dehydrogenase-like NAD-binding" evidence="6">
    <location>
        <begin position="166"/>
        <end position="286"/>
    </location>
</feature>
<reference evidence="7 8" key="1">
    <citation type="submission" date="2020-07" db="EMBL/GenBank/DDBJ databases">
        <title>Complete genome and description of Selenomonas timonensis sp. nov., a new bacterium isolated from a gingivitis subject.</title>
        <authorList>
            <person name="Antezack A."/>
        </authorList>
    </citation>
    <scope>NUCLEOTIDE SEQUENCE [LARGE SCALE GENOMIC DNA]</scope>
    <source>
        <strain evidence="7 8">Marseille-Q3039</strain>
    </source>
</reference>
<dbReference type="InterPro" id="IPR013328">
    <property type="entry name" value="6PGD_dom2"/>
</dbReference>
<evidence type="ECO:0000256" key="2">
    <source>
        <dbReference type="ARBA" id="ARBA00023002"/>
    </source>
</evidence>
<dbReference type="AlphaFoldDB" id="A0A7G7VLI5"/>
<dbReference type="PIRSF" id="PIRSF000103">
    <property type="entry name" value="HIBADH"/>
    <property type="match status" value="1"/>
</dbReference>
<dbReference type="GO" id="GO:0016054">
    <property type="term" value="P:organic acid catabolic process"/>
    <property type="evidence" value="ECO:0007669"/>
    <property type="project" value="UniProtKB-ARBA"/>
</dbReference>
<dbReference type="GO" id="GO:0051287">
    <property type="term" value="F:NAD binding"/>
    <property type="evidence" value="ECO:0007669"/>
    <property type="project" value="InterPro"/>
</dbReference>
<dbReference type="Pfam" id="PF03446">
    <property type="entry name" value="NAD_binding_2"/>
    <property type="match status" value="1"/>
</dbReference>
<dbReference type="PANTHER" id="PTHR43060">
    <property type="entry name" value="3-HYDROXYISOBUTYRATE DEHYDROGENASE-LIKE 1, MITOCHONDRIAL-RELATED"/>
    <property type="match status" value="1"/>
</dbReference>
<dbReference type="PANTHER" id="PTHR43060:SF3">
    <property type="entry name" value="2-HYDROXY-3-OXOPROPIONATE REDUCTASE"/>
    <property type="match status" value="1"/>
</dbReference>
<dbReference type="NCBIfam" id="TIGR01505">
    <property type="entry name" value="tartro_sem_red"/>
    <property type="match status" value="1"/>
</dbReference>
<dbReference type="GO" id="GO:0008679">
    <property type="term" value="F:2-hydroxy-3-oxopropionate reductase activity"/>
    <property type="evidence" value="ECO:0007669"/>
    <property type="project" value="UniProtKB-EC"/>
</dbReference>